<dbReference type="PANTHER" id="PTHR22916">
    <property type="entry name" value="GLYCOSYLTRANSFERASE"/>
    <property type="match status" value="1"/>
</dbReference>
<evidence type="ECO:0000313" key="2">
    <source>
        <dbReference type="EMBL" id="RAJ16979.1"/>
    </source>
</evidence>
<dbReference type="EMBL" id="QLLO01000002">
    <property type="protein sequence ID" value="RAJ16979.1"/>
    <property type="molecule type" value="Genomic_DNA"/>
</dbReference>
<evidence type="ECO:0000313" key="3">
    <source>
        <dbReference type="Proteomes" id="UP000248703"/>
    </source>
</evidence>
<dbReference type="GO" id="GO:0016758">
    <property type="term" value="F:hexosyltransferase activity"/>
    <property type="evidence" value="ECO:0007669"/>
    <property type="project" value="UniProtKB-ARBA"/>
</dbReference>
<dbReference type="InterPro" id="IPR001173">
    <property type="entry name" value="Glyco_trans_2-like"/>
</dbReference>
<name>A0A327RJ84_9FLAO</name>
<dbReference type="Proteomes" id="UP000248703">
    <property type="component" value="Unassembled WGS sequence"/>
</dbReference>
<feature type="domain" description="Glycosyltransferase 2-like" evidence="1">
    <location>
        <begin position="6"/>
        <end position="161"/>
    </location>
</feature>
<dbReference type="PANTHER" id="PTHR22916:SF3">
    <property type="entry name" value="UDP-GLCNAC:BETAGAL BETA-1,3-N-ACETYLGLUCOSAMINYLTRANSFERASE-LIKE PROTEIN 1"/>
    <property type="match status" value="1"/>
</dbReference>
<dbReference type="OrthoDB" id="927791at2"/>
<sequence>MEATVSVIIPVFNAEQYIEKAIISAIQQPEVKQIIVVNDGSTDNTEHILDKLLIDYSILEVYYHTNKENRGRSATRNLALQKAKCNYIAFLDADDFYLEHRFLKDFEIINHNKFLDGVYNAIGVHFYREYKDSEFEKLKLTTITKKISPENLFENLIYHKNGHFSLDGLLLKSDVFNKIGLFNEELAVGEDSDLILKAAIVCKLESGQIDKPVAIRGVHEKNIFNNSQFYSDYNFKVFESLLFWCYKKNVDLKYVDWIMDNLWRLKFKEKLSMLTYIRYWSTLFIINPKVLFSKLAIKYFPLIRLRKQYFSFLYNK</sequence>
<organism evidence="2 3">
    <name type="scientific">Olleya aquimaris</name>
    <dbReference type="NCBI Taxonomy" id="639310"/>
    <lineage>
        <taxon>Bacteria</taxon>
        <taxon>Pseudomonadati</taxon>
        <taxon>Bacteroidota</taxon>
        <taxon>Flavobacteriia</taxon>
        <taxon>Flavobacteriales</taxon>
        <taxon>Flavobacteriaceae</taxon>
    </lineage>
</organism>
<gene>
    <name evidence="2" type="ORF">LY08_00757</name>
</gene>
<dbReference type="SUPFAM" id="SSF53448">
    <property type="entry name" value="Nucleotide-diphospho-sugar transferases"/>
    <property type="match status" value="1"/>
</dbReference>
<evidence type="ECO:0000259" key="1">
    <source>
        <dbReference type="Pfam" id="PF00535"/>
    </source>
</evidence>
<dbReference type="Pfam" id="PF00535">
    <property type="entry name" value="Glycos_transf_2"/>
    <property type="match status" value="1"/>
</dbReference>
<accession>A0A327RJ84</accession>
<comment type="caution">
    <text evidence="2">The sequence shown here is derived from an EMBL/GenBank/DDBJ whole genome shotgun (WGS) entry which is preliminary data.</text>
</comment>
<dbReference type="CDD" id="cd00761">
    <property type="entry name" value="Glyco_tranf_GTA_type"/>
    <property type="match status" value="1"/>
</dbReference>
<proteinExistence type="predicted"/>
<dbReference type="AlphaFoldDB" id="A0A327RJ84"/>
<dbReference type="InterPro" id="IPR029044">
    <property type="entry name" value="Nucleotide-diphossugar_trans"/>
</dbReference>
<reference evidence="2 3" key="1">
    <citation type="submission" date="2018-06" db="EMBL/GenBank/DDBJ databases">
        <title>Genomic Encyclopedia of Archaeal and Bacterial Type Strains, Phase II (KMG-II): from individual species to whole genera.</title>
        <authorList>
            <person name="Goeker M."/>
        </authorList>
    </citation>
    <scope>NUCLEOTIDE SEQUENCE [LARGE SCALE GENOMIC DNA]</scope>
    <source>
        <strain evidence="2 3">DSM 24464</strain>
    </source>
</reference>
<keyword evidence="3" id="KW-1185">Reference proteome</keyword>
<dbReference type="RefSeq" id="WP_111659094.1">
    <property type="nucleotide sequence ID" value="NZ_QLLO01000002.1"/>
</dbReference>
<protein>
    <submittedName>
        <fullName evidence="2">Glycosyltransferase involved in cell wall biosynthesis</fullName>
    </submittedName>
</protein>
<keyword evidence="2" id="KW-0808">Transferase</keyword>
<dbReference type="Gene3D" id="3.90.550.10">
    <property type="entry name" value="Spore Coat Polysaccharide Biosynthesis Protein SpsA, Chain A"/>
    <property type="match status" value="1"/>
</dbReference>